<sequence length="300" mass="34050">MPHLTNYSEHTSFSNNNWNGWTIIEPSHALKFINEAQNTYVRVNTSPPLLPLPDHYEGMLLIHKEVTSFIAGECYTIALRAKCLSDTVKSPQLSWYIDSTIKHRSNFKANGEWQHFVIPFKATQSTHILTLGSDLEGEFALDDIRIFPHVLNIDFEDEEAVDIPPNEERPLRHFTLRNASSNGEITGIRNVERTKPGMAVGKALILARNQSTANQVVQLDLYGEYHNIEFFWTQLHSQATVSFFTPDGKLIEKVSHEGGAGGRDFQVSYTSPKSKPISRLQFDVKDHSYIDFMTLKALNC</sequence>
<organism evidence="1 2">
    <name type="scientific">Pseudomonas putida S13.1.2</name>
    <dbReference type="NCBI Taxonomy" id="1384061"/>
    <lineage>
        <taxon>Bacteria</taxon>
        <taxon>Pseudomonadati</taxon>
        <taxon>Pseudomonadota</taxon>
        <taxon>Gammaproteobacteria</taxon>
        <taxon>Pseudomonadales</taxon>
        <taxon>Pseudomonadaceae</taxon>
        <taxon>Pseudomonas</taxon>
    </lineage>
</organism>
<gene>
    <name evidence="1" type="ORF">N805_27045</name>
</gene>
<evidence type="ECO:0000313" key="2">
    <source>
        <dbReference type="Proteomes" id="UP000033260"/>
    </source>
</evidence>
<protein>
    <recommendedName>
        <fullName evidence="3">CBM-cenC domain-containing protein</fullName>
    </recommendedName>
</protein>
<reference evidence="1 2" key="1">
    <citation type="submission" date="2015-02" db="EMBL/GenBank/DDBJ databases">
        <title>Complete Genome Sequencing of Pseudomonas putida S13.1.2.</title>
        <authorList>
            <person name="Chong T.M."/>
            <person name="Chan K.G."/>
            <person name="Dessaux Y."/>
        </authorList>
    </citation>
    <scope>NUCLEOTIDE SEQUENCE [LARGE SCALE GENOMIC DNA]</scope>
    <source>
        <strain evidence="1 2">S13.1.2</strain>
    </source>
</reference>
<dbReference type="Proteomes" id="UP000033260">
    <property type="component" value="Chromosome"/>
</dbReference>
<accession>A0AAU8S588</accession>
<evidence type="ECO:0008006" key="3">
    <source>
        <dbReference type="Google" id="ProtNLM"/>
    </source>
</evidence>
<evidence type="ECO:0000313" key="1">
    <source>
        <dbReference type="EMBL" id="AJQ50676.1"/>
    </source>
</evidence>
<proteinExistence type="predicted"/>
<dbReference type="AlphaFoldDB" id="A0AAU8S588"/>
<name>A0AAU8S588_PSEPU</name>
<dbReference type="RefSeq" id="WP_019471518.1">
    <property type="nucleotide sequence ID" value="NZ_CP010979.1"/>
</dbReference>
<dbReference type="EMBL" id="CP010979">
    <property type="protein sequence ID" value="AJQ50676.1"/>
    <property type="molecule type" value="Genomic_DNA"/>
</dbReference>
<dbReference type="Gene3D" id="2.60.120.260">
    <property type="entry name" value="Galactose-binding domain-like"/>
    <property type="match status" value="1"/>
</dbReference>